<organism evidence="1">
    <name type="scientific">Rhizophora mucronata</name>
    <name type="common">Asiatic mangrove</name>
    <dbReference type="NCBI Taxonomy" id="61149"/>
    <lineage>
        <taxon>Eukaryota</taxon>
        <taxon>Viridiplantae</taxon>
        <taxon>Streptophyta</taxon>
        <taxon>Embryophyta</taxon>
        <taxon>Tracheophyta</taxon>
        <taxon>Spermatophyta</taxon>
        <taxon>Magnoliopsida</taxon>
        <taxon>eudicotyledons</taxon>
        <taxon>Gunneridae</taxon>
        <taxon>Pentapetalae</taxon>
        <taxon>rosids</taxon>
        <taxon>fabids</taxon>
        <taxon>Malpighiales</taxon>
        <taxon>Rhizophoraceae</taxon>
        <taxon>Rhizophora</taxon>
    </lineage>
</organism>
<reference evidence="1" key="1">
    <citation type="submission" date="2018-02" db="EMBL/GenBank/DDBJ databases">
        <title>Rhizophora mucronata_Transcriptome.</title>
        <authorList>
            <person name="Meera S.P."/>
            <person name="Sreeshan A."/>
            <person name="Augustine A."/>
        </authorList>
    </citation>
    <scope>NUCLEOTIDE SEQUENCE</scope>
    <source>
        <tissue evidence="1">Leaf</tissue>
    </source>
</reference>
<sequence>MKKNLSLGPVDKAHFLSPCQLRNTRPLKMPSLRSHLGTLS</sequence>
<protein>
    <submittedName>
        <fullName evidence="1">Uncharacterized protein</fullName>
    </submittedName>
</protein>
<dbReference type="EMBL" id="GGEC01090572">
    <property type="protein sequence ID" value="MBX71056.1"/>
    <property type="molecule type" value="Transcribed_RNA"/>
</dbReference>
<evidence type="ECO:0000313" key="1">
    <source>
        <dbReference type="EMBL" id="MBX71056.1"/>
    </source>
</evidence>
<dbReference type="AlphaFoldDB" id="A0A2P2QVM0"/>
<proteinExistence type="predicted"/>
<name>A0A2P2QVM0_RHIMU</name>
<accession>A0A2P2QVM0</accession>